<dbReference type="CDD" id="cd00789">
    <property type="entry name" value="KU_like"/>
    <property type="match status" value="1"/>
</dbReference>
<evidence type="ECO:0000256" key="1">
    <source>
        <dbReference type="ARBA" id="ARBA00023125"/>
    </source>
</evidence>
<reference evidence="5" key="1">
    <citation type="submission" date="2020-07" db="EMBL/GenBank/DDBJ databases">
        <title>Huge and variable diversity of episymbiotic CPR bacteria and DPANN archaea in groundwater ecosystems.</title>
        <authorList>
            <person name="He C.Y."/>
            <person name="Keren R."/>
            <person name="Whittaker M."/>
            <person name="Farag I.F."/>
            <person name="Doudna J."/>
            <person name="Cate J.H.D."/>
            <person name="Banfield J.F."/>
        </authorList>
    </citation>
    <scope>NUCLEOTIDE SEQUENCE</scope>
    <source>
        <strain evidence="5">NC_groundwater_763_Ag_S-0.2um_68_21</strain>
    </source>
</reference>
<dbReference type="InterPro" id="IPR009187">
    <property type="entry name" value="Prok_Ku"/>
</dbReference>
<comment type="subunit">
    <text evidence="2">Homodimer. Interacts with LigD.</text>
</comment>
<proteinExistence type="inferred from homology"/>
<evidence type="ECO:0000256" key="2">
    <source>
        <dbReference type="HAMAP-Rule" id="MF_01875"/>
    </source>
</evidence>
<evidence type="ECO:0000313" key="6">
    <source>
        <dbReference type="Proteomes" id="UP000782312"/>
    </source>
</evidence>
<dbReference type="SUPFAM" id="SSF100939">
    <property type="entry name" value="SPOC domain-like"/>
    <property type="match status" value="1"/>
</dbReference>
<dbReference type="GO" id="GO:0006310">
    <property type="term" value="P:DNA recombination"/>
    <property type="evidence" value="ECO:0007669"/>
    <property type="project" value="UniProtKB-KW"/>
</dbReference>
<sequence length="286" mass="32798">MPRSIWSGNISFGLVNIPVKLQTVVREKSVRFHLLNPDGSCRLRRKLYCPETGEEYDFNETARGYEIAPDQYILMDEKELKKLRPDEGRSIAIDAFIRIEEVDPVYFDKPYYLVPDENAAKAYSLLLRAMEESKTAAIAHFVMRERQHLSILRPRDGAIVLHAMHYSDEVAEAGQLDIPRDVKPAGRELDIAMKLINEMTTDFDPSRYRDEYREELEKLIEAKAEGKEFVTAATAEGGGRGRVVNLMEALQRSLREKQGGRKEPRARRPSRAAVKPQAQERHRKTA</sequence>
<evidence type="ECO:0000313" key="5">
    <source>
        <dbReference type="EMBL" id="MBI3128534.1"/>
    </source>
</evidence>
<comment type="function">
    <text evidence="2">With LigD forms a non-homologous end joining (NHEJ) DNA repair enzyme, which repairs dsDNA breaks with reduced fidelity. Binds linear dsDNA with 5'- and 3'- overhangs but not closed circular dsDNA nor ssDNA. Recruits and stimulates the ligase activity of LigD.</text>
</comment>
<gene>
    <name evidence="2" type="primary">ku</name>
    <name evidence="5" type="ORF">HYZ11_13095</name>
</gene>
<dbReference type="GO" id="GO:0006303">
    <property type="term" value="P:double-strand break repair via nonhomologous end joining"/>
    <property type="evidence" value="ECO:0007669"/>
    <property type="project" value="UniProtKB-UniRule"/>
</dbReference>
<keyword evidence="2" id="KW-0234">DNA repair</keyword>
<dbReference type="AlphaFoldDB" id="A0A932HZE1"/>
<dbReference type="PANTHER" id="PTHR41251:SF1">
    <property type="entry name" value="NON-HOMOLOGOUS END JOINING PROTEIN KU"/>
    <property type="match status" value="1"/>
</dbReference>
<protein>
    <recommendedName>
        <fullName evidence="2">Non-homologous end joining protein Ku</fullName>
    </recommendedName>
</protein>
<evidence type="ECO:0000256" key="3">
    <source>
        <dbReference type="SAM" id="MobiDB-lite"/>
    </source>
</evidence>
<dbReference type="Proteomes" id="UP000782312">
    <property type="component" value="Unassembled WGS sequence"/>
</dbReference>
<dbReference type="Pfam" id="PF02735">
    <property type="entry name" value="Ku"/>
    <property type="match status" value="1"/>
</dbReference>
<dbReference type="InterPro" id="IPR016194">
    <property type="entry name" value="SPOC-like_C_dom_sf"/>
</dbReference>
<dbReference type="PIRSF" id="PIRSF006493">
    <property type="entry name" value="Prok_Ku"/>
    <property type="match status" value="1"/>
</dbReference>
<dbReference type="NCBIfam" id="TIGR02772">
    <property type="entry name" value="Ku_bact"/>
    <property type="match status" value="1"/>
</dbReference>
<dbReference type="InterPro" id="IPR006164">
    <property type="entry name" value="DNA_bd_Ku70/Ku80"/>
</dbReference>
<accession>A0A932HZE1</accession>
<name>A0A932HZE1_UNCTE</name>
<dbReference type="Gene3D" id="2.40.290.10">
    <property type="match status" value="1"/>
</dbReference>
<evidence type="ECO:0000259" key="4">
    <source>
        <dbReference type="SMART" id="SM00559"/>
    </source>
</evidence>
<feature type="region of interest" description="Disordered" evidence="3">
    <location>
        <begin position="252"/>
        <end position="286"/>
    </location>
</feature>
<dbReference type="HAMAP" id="MF_01875">
    <property type="entry name" value="Prokaryotic_Ku"/>
    <property type="match status" value="1"/>
</dbReference>
<feature type="compositionally biased region" description="Basic and acidic residues" evidence="3">
    <location>
        <begin position="253"/>
        <end position="263"/>
    </location>
</feature>
<keyword evidence="1 2" id="KW-0238">DNA-binding</keyword>
<dbReference type="PANTHER" id="PTHR41251">
    <property type="entry name" value="NON-HOMOLOGOUS END JOINING PROTEIN KU"/>
    <property type="match status" value="1"/>
</dbReference>
<dbReference type="EMBL" id="JACPUR010000031">
    <property type="protein sequence ID" value="MBI3128534.1"/>
    <property type="molecule type" value="Genomic_DNA"/>
</dbReference>
<keyword evidence="2" id="KW-0227">DNA damage</keyword>
<dbReference type="GO" id="GO:0003690">
    <property type="term" value="F:double-stranded DNA binding"/>
    <property type="evidence" value="ECO:0007669"/>
    <property type="project" value="UniProtKB-UniRule"/>
</dbReference>
<keyword evidence="2" id="KW-0233">DNA recombination</keyword>
<organism evidence="5 6">
    <name type="scientific">Tectimicrobiota bacterium</name>
    <dbReference type="NCBI Taxonomy" id="2528274"/>
    <lineage>
        <taxon>Bacteria</taxon>
        <taxon>Pseudomonadati</taxon>
        <taxon>Nitrospinota/Tectimicrobiota group</taxon>
        <taxon>Candidatus Tectimicrobiota</taxon>
    </lineage>
</organism>
<dbReference type="SMART" id="SM00559">
    <property type="entry name" value="Ku78"/>
    <property type="match status" value="1"/>
</dbReference>
<comment type="caution">
    <text evidence="5">The sequence shown here is derived from an EMBL/GenBank/DDBJ whole genome shotgun (WGS) entry which is preliminary data.</text>
</comment>
<feature type="domain" description="Ku" evidence="4">
    <location>
        <begin position="53"/>
        <end position="181"/>
    </location>
</feature>
<comment type="similarity">
    <text evidence="2">Belongs to the prokaryotic Ku family.</text>
</comment>